<evidence type="ECO:0000313" key="2">
    <source>
        <dbReference type="Proteomes" id="UP000530320"/>
    </source>
</evidence>
<dbReference type="RefSeq" id="WP_183008176.1">
    <property type="nucleotide sequence ID" value="NZ_JABEQP010000002.1"/>
</dbReference>
<comment type="caution">
    <text evidence="1">The sequence shown here is derived from an EMBL/GenBank/DDBJ whole genome shotgun (WGS) entry which is preliminary data.</text>
</comment>
<sequence>MMDSIPSHDNGAPYGGPAVTHCRNHLSAAIATRWRNSRTLAILLTATPENIVITPETRRQIRQEMAALDSALTIEANAASRLRVVAG</sequence>
<organism evidence="1 2">
    <name type="scientific">Gluconacetobacter dulcium</name>
    <dbReference type="NCBI Taxonomy" id="2729096"/>
    <lineage>
        <taxon>Bacteria</taxon>
        <taxon>Pseudomonadati</taxon>
        <taxon>Pseudomonadota</taxon>
        <taxon>Alphaproteobacteria</taxon>
        <taxon>Acetobacterales</taxon>
        <taxon>Acetobacteraceae</taxon>
        <taxon>Gluconacetobacter</taxon>
    </lineage>
</organism>
<name>A0A7W4JXU1_9PROT</name>
<evidence type="ECO:0000313" key="1">
    <source>
        <dbReference type="EMBL" id="MBB2196592.1"/>
    </source>
</evidence>
<reference evidence="1 2" key="1">
    <citation type="submission" date="2020-04" db="EMBL/GenBank/DDBJ databases">
        <title>Description of novel Gluconacetobacter.</title>
        <authorList>
            <person name="Sombolestani A."/>
        </authorList>
    </citation>
    <scope>NUCLEOTIDE SEQUENCE [LARGE SCALE GENOMIC DNA]</scope>
    <source>
        <strain evidence="1 2">LMG 22058</strain>
    </source>
</reference>
<dbReference type="Proteomes" id="UP000530320">
    <property type="component" value="Unassembled WGS sequence"/>
</dbReference>
<dbReference type="EMBL" id="JABEQP010000002">
    <property type="protein sequence ID" value="MBB2196592.1"/>
    <property type="molecule type" value="Genomic_DNA"/>
</dbReference>
<proteinExistence type="predicted"/>
<dbReference type="AlphaFoldDB" id="A0A7W4JXU1"/>
<accession>A0A7W4JXU1</accession>
<protein>
    <submittedName>
        <fullName evidence="1">Uncharacterized protein</fullName>
    </submittedName>
</protein>
<gene>
    <name evidence="1" type="ORF">HLH44_03780</name>
</gene>